<keyword evidence="3" id="KW-1185">Reference proteome</keyword>
<dbReference type="AlphaFoldDB" id="A0AAV3YCI8"/>
<sequence length="75" mass="8152">MDEDKSAQGAPARDLVRLAMDKDVKVQGAPARGHVSLRTCIADSFTSSRSPRERSHESGDREPSPDIENSGESQK</sequence>
<reference evidence="2 3" key="1">
    <citation type="journal article" date="2021" name="Elife">
        <title>Chloroplast acquisition without the gene transfer in kleptoplastic sea slugs, Plakobranchus ocellatus.</title>
        <authorList>
            <person name="Maeda T."/>
            <person name="Takahashi S."/>
            <person name="Yoshida T."/>
            <person name="Shimamura S."/>
            <person name="Takaki Y."/>
            <person name="Nagai Y."/>
            <person name="Toyoda A."/>
            <person name="Suzuki Y."/>
            <person name="Arimoto A."/>
            <person name="Ishii H."/>
            <person name="Satoh N."/>
            <person name="Nishiyama T."/>
            <person name="Hasebe M."/>
            <person name="Maruyama T."/>
            <person name="Minagawa J."/>
            <person name="Obokata J."/>
            <person name="Shigenobu S."/>
        </authorList>
    </citation>
    <scope>NUCLEOTIDE SEQUENCE [LARGE SCALE GENOMIC DNA]</scope>
</reference>
<feature type="compositionally biased region" description="Basic and acidic residues" evidence="1">
    <location>
        <begin position="50"/>
        <end position="64"/>
    </location>
</feature>
<organism evidence="2 3">
    <name type="scientific">Plakobranchus ocellatus</name>
    <dbReference type="NCBI Taxonomy" id="259542"/>
    <lineage>
        <taxon>Eukaryota</taxon>
        <taxon>Metazoa</taxon>
        <taxon>Spiralia</taxon>
        <taxon>Lophotrochozoa</taxon>
        <taxon>Mollusca</taxon>
        <taxon>Gastropoda</taxon>
        <taxon>Heterobranchia</taxon>
        <taxon>Euthyneura</taxon>
        <taxon>Panpulmonata</taxon>
        <taxon>Sacoglossa</taxon>
        <taxon>Placobranchoidea</taxon>
        <taxon>Plakobranchidae</taxon>
        <taxon>Plakobranchus</taxon>
    </lineage>
</organism>
<gene>
    <name evidence="2" type="ORF">PoB_000673500</name>
</gene>
<protein>
    <submittedName>
        <fullName evidence="2">Uncharacterized protein</fullName>
    </submittedName>
</protein>
<accession>A0AAV3YCI8</accession>
<evidence type="ECO:0000313" key="2">
    <source>
        <dbReference type="EMBL" id="GFN80229.1"/>
    </source>
</evidence>
<proteinExistence type="predicted"/>
<dbReference type="EMBL" id="BLXT01000807">
    <property type="protein sequence ID" value="GFN80229.1"/>
    <property type="molecule type" value="Genomic_DNA"/>
</dbReference>
<dbReference type="Proteomes" id="UP000735302">
    <property type="component" value="Unassembled WGS sequence"/>
</dbReference>
<feature type="region of interest" description="Disordered" evidence="1">
    <location>
        <begin position="42"/>
        <end position="75"/>
    </location>
</feature>
<evidence type="ECO:0000313" key="3">
    <source>
        <dbReference type="Proteomes" id="UP000735302"/>
    </source>
</evidence>
<evidence type="ECO:0000256" key="1">
    <source>
        <dbReference type="SAM" id="MobiDB-lite"/>
    </source>
</evidence>
<comment type="caution">
    <text evidence="2">The sequence shown here is derived from an EMBL/GenBank/DDBJ whole genome shotgun (WGS) entry which is preliminary data.</text>
</comment>
<name>A0AAV3YCI8_9GAST</name>